<dbReference type="SMART" id="SM00028">
    <property type="entry name" value="TPR"/>
    <property type="match status" value="2"/>
</dbReference>
<dbReference type="PROSITE" id="PS50005">
    <property type="entry name" value="TPR"/>
    <property type="match status" value="1"/>
</dbReference>
<comment type="subcellular location">
    <subcellularLocation>
        <location evidence="1">Cell envelope</location>
    </subcellularLocation>
</comment>
<dbReference type="InterPro" id="IPR017560">
    <property type="entry name" value="Cyt_c_biogenesis_CcmI"/>
</dbReference>
<evidence type="ECO:0000259" key="9">
    <source>
        <dbReference type="Pfam" id="PF23914"/>
    </source>
</evidence>
<dbReference type="NCBIfam" id="TIGR03142">
    <property type="entry name" value="cytochro_ccmI"/>
    <property type="match status" value="1"/>
</dbReference>
<dbReference type="InterPro" id="IPR019734">
    <property type="entry name" value="TPR_rpt"/>
</dbReference>
<evidence type="ECO:0000313" key="11">
    <source>
        <dbReference type="Proteomes" id="UP000815846"/>
    </source>
</evidence>
<sequence>MEFLVISLIFLILLLLIVWRPFFKQKAHVVKAVDSVRDETNIRLYHEHKKEIEKDFSEGGIDEENYQYLLSELNSTLLQDIESSGKIENDSATSVAKAYSPFWPLGLSVFIIVFSVFLYNKQGSYKLITELPEGHGQQQAMSQEQMLAEREKQAMAHIEKLKKHIEANPDDTEAWYNLGQTYVAMGAFDRGITAFGQVIKLEGEHADLLGAIAQALYYKNNQQINAEVQNYIDRALVLDINDPSTNILLGMHNFISQNYQQAIVYWQRVIDSNNQGVNIEALTEAVAEANNRLSGENNNATASVNSNAQNSAGNNASTEVTEEDKGPQLKISVSLSDEVTNKLAQGADRVVFIYAVPTNGQRMPLAAVKMKASDLPATIVLNNSQAMNPASTLGSVEQAHVYAVVSMSGGVGIKPGDFKAEALNIDVNSNETLELVVDSFVE</sequence>
<evidence type="ECO:0000256" key="2">
    <source>
        <dbReference type="ARBA" id="ARBA00022737"/>
    </source>
</evidence>
<dbReference type="EMBL" id="PJAI02000007">
    <property type="protein sequence ID" value="TYK65890.1"/>
    <property type="molecule type" value="Genomic_DNA"/>
</dbReference>
<keyword evidence="7" id="KW-1133">Transmembrane helix</keyword>
<keyword evidence="4 5" id="KW-0802">TPR repeat</keyword>
<keyword evidence="2" id="KW-0677">Repeat</keyword>
<dbReference type="Gene3D" id="1.25.40.10">
    <property type="entry name" value="Tetratricopeptide repeat domain"/>
    <property type="match status" value="1"/>
</dbReference>
<feature type="domain" description="Cytochrome c-type biogenesis protein H TPR" evidence="9">
    <location>
        <begin position="138"/>
        <end position="270"/>
    </location>
</feature>
<evidence type="ECO:0000256" key="4">
    <source>
        <dbReference type="ARBA" id="ARBA00022803"/>
    </source>
</evidence>
<keyword evidence="3" id="KW-0201">Cytochrome c-type biogenesis</keyword>
<dbReference type="InterPro" id="IPR056412">
    <property type="entry name" value="Ig_CycH"/>
</dbReference>
<accession>A0ABY3MXF9</accession>
<evidence type="ECO:0000256" key="5">
    <source>
        <dbReference type="PROSITE-ProRule" id="PRU00339"/>
    </source>
</evidence>
<feature type="compositionally biased region" description="Low complexity" evidence="6">
    <location>
        <begin position="297"/>
        <end position="317"/>
    </location>
</feature>
<feature type="repeat" description="TPR" evidence="5">
    <location>
        <begin position="172"/>
        <end position="205"/>
    </location>
</feature>
<dbReference type="SUPFAM" id="SSF48452">
    <property type="entry name" value="TPR-like"/>
    <property type="match status" value="1"/>
</dbReference>
<organism evidence="10 11">
    <name type="scientific">Colwellia echini</name>
    <dbReference type="NCBI Taxonomy" id="1982103"/>
    <lineage>
        <taxon>Bacteria</taxon>
        <taxon>Pseudomonadati</taxon>
        <taxon>Pseudomonadota</taxon>
        <taxon>Gammaproteobacteria</taxon>
        <taxon>Alteromonadales</taxon>
        <taxon>Colwelliaceae</taxon>
        <taxon>Colwellia</taxon>
    </lineage>
</organism>
<dbReference type="InterPro" id="IPR011990">
    <property type="entry name" value="TPR-like_helical_dom_sf"/>
</dbReference>
<evidence type="ECO:0000256" key="3">
    <source>
        <dbReference type="ARBA" id="ARBA00022748"/>
    </source>
</evidence>
<evidence type="ECO:0000313" key="10">
    <source>
        <dbReference type="EMBL" id="TYK65890.1"/>
    </source>
</evidence>
<reference evidence="10 11" key="1">
    <citation type="submission" date="2019-08" db="EMBL/GenBank/DDBJ databases">
        <title>Microbe sample from Colwellia echini.</title>
        <authorList>
            <person name="Christiansen L."/>
            <person name="Pathiraja D."/>
            <person name="Schultz-Johansen M."/>
            <person name="Choi I.-G."/>
            <person name="Stougaard P."/>
        </authorList>
    </citation>
    <scope>NUCLEOTIDE SEQUENCE [LARGE SCALE GENOMIC DNA]</scope>
    <source>
        <strain evidence="10 11">A3</strain>
    </source>
</reference>
<dbReference type="PANTHER" id="PTHR47870:SF4">
    <property type="entry name" value="CYTOCHROME C-TYPE BIOGENESIS PROTEIN CYCH"/>
    <property type="match status" value="1"/>
</dbReference>
<keyword evidence="11" id="KW-1185">Reference proteome</keyword>
<feature type="transmembrane region" description="Helical" evidence="7">
    <location>
        <begin position="102"/>
        <end position="119"/>
    </location>
</feature>
<protein>
    <submittedName>
        <fullName evidence="10">C-type cytochrome biogenesis protein CcmI</fullName>
    </submittedName>
</protein>
<dbReference type="PANTHER" id="PTHR47870">
    <property type="entry name" value="CYTOCHROME C-TYPE BIOGENESIS PROTEIN CCMH"/>
    <property type="match status" value="1"/>
</dbReference>
<evidence type="ECO:0000256" key="1">
    <source>
        <dbReference type="ARBA" id="ARBA00004196"/>
    </source>
</evidence>
<dbReference type="RefSeq" id="WP_101342849.1">
    <property type="nucleotide sequence ID" value="NZ_PJAI02000007.1"/>
</dbReference>
<dbReference type="Pfam" id="PF23892">
    <property type="entry name" value="Ig_CycH"/>
    <property type="match status" value="1"/>
</dbReference>
<evidence type="ECO:0000256" key="6">
    <source>
        <dbReference type="SAM" id="MobiDB-lite"/>
    </source>
</evidence>
<evidence type="ECO:0000259" key="8">
    <source>
        <dbReference type="Pfam" id="PF23892"/>
    </source>
</evidence>
<keyword evidence="7" id="KW-0812">Transmembrane</keyword>
<gene>
    <name evidence="10" type="primary">ccmI</name>
    <name evidence="10" type="ORF">CWS31_008035</name>
</gene>
<evidence type="ECO:0000256" key="7">
    <source>
        <dbReference type="SAM" id="Phobius"/>
    </source>
</evidence>
<dbReference type="InterPro" id="IPR056413">
    <property type="entry name" value="TPR_CcmH_CycH"/>
</dbReference>
<dbReference type="InterPro" id="IPR051263">
    <property type="entry name" value="C-type_cytochrome_biogenesis"/>
</dbReference>
<feature type="domain" description="Cytochrome c-type biogenesis protein H Ig-like" evidence="8">
    <location>
        <begin position="329"/>
        <end position="438"/>
    </location>
</feature>
<keyword evidence="7" id="KW-0472">Membrane</keyword>
<dbReference type="Proteomes" id="UP000815846">
    <property type="component" value="Unassembled WGS sequence"/>
</dbReference>
<comment type="caution">
    <text evidence="10">The sequence shown here is derived from an EMBL/GenBank/DDBJ whole genome shotgun (WGS) entry which is preliminary data.</text>
</comment>
<feature type="region of interest" description="Disordered" evidence="6">
    <location>
        <begin position="296"/>
        <end position="327"/>
    </location>
</feature>
<dbReference type="Pfam" id="PF23914">
    <property type="entry name" value="TPR_CcmH_CycH"/>
    <property type="match status" value="1"/>
</dbReference>
<proteinExistence type="predicted"/>
<name>A0ABY3MXF9_9GAMM</name>